<name>A0ABW8LY62_9ACTN</name>
<evidence type="ECO:0008006" key="3">
    <source>
        <dbReference type="Google" id="ProtNLM"/>
    </source>
</evidence>
<keyword evidence="2" id="KW-1185">Reference proteome</keyword>
<protein>
    <recommendedName>
        <fullName evidence="3">Lipoprotein</fullName>
    </recommendedName>
</protein>
<evidence type="ECO:0000313" key="2">
    <source>
        <dbReference type="Proteomes" id="UP001620295"/>
    </source>
</evidence>
<comment type="caution">
    <text evidence="1">The sequence shown here is derived from an EMBL/GenBank/DDBJ whole genome shotgun (WGS) entry which is preliminary data.</text>
</comment>
<organism evidence="1 2">
    <name type="scientific">Streptomyces milbemycinicus</name>
    <dbReference type="NCBI Taxonomy" id="476552"/>
    <lineage>
        <taxon>Bacteria</taxon>
        <taxon>Bacillati</taxon>
        <taxon>Actinomycetota</taxon>
        <taxon>Actinomycetes</taxon>
        <taxon>Kitasatosporales</taxon>
        <taxon>Streptomycetaceae</taxon>
        <taxon>Streptomyces</taxon>
    </lineage>
</organism>
<dbReference type="RefSeq" id="WP_089514241.1">
    <property type="nucleotide sequence ID" value="NZ_JBFACG010000059.1"/>
</dbReference>
<proteinExistence type="predicted"/>
<reference evidence="1 2" key="1">
    <citation type="submission" date="2024-11" db="EMBL/GenBank/DDBJ databases">
        <title>The Natural Products Discovery Center: Release of the First 8490 Sequenced Strains for Exploring Actinobacteria Biosynthetic Diversity.</title>
        <authorList>
            <person name="Kalkreuter E."/>
            <person name="Kautsar S.A."/>
            <person name="Yang D."/>
            <person name="Bader C.D."/>
            <person name="Teijaro C.N."/>
            <person name="Fluegel L."/>
            <person name="Davis C.M."/>
            <person name="Simpson J.R."/>
            <person name="Lauterbach L."/>
            <person name="Steele A.D."/>
            <person name="Gui C."/>
            <person name="Meng S."/>
            <person name="Li G."/>
            <person name="Viehrig K."/>
            <person name="Ye F."/>
            <person name="Su P."/>
            <person name="Kiefer A.F."/>
            <person name="Nichols A."/>
            <person name="Cepeda A.J."/>
            <person name="Yan W."/>
            <person name="Fan B."/>
            <person name="Jiang Y."/>
            <person name="Adhikari A."/>
            <person name="Zheng C.-J."/>
            <person name="Schuster L."/>
            <person name="Cowan T.M."/>
            <person name="Smanski M.J."/>
            <person name="Chevrette M.G."/>
            <person name="De Carvalho L.P.S."/>
            <person name="Shen B."/>
        </authorList>
    </citation>
    <scope>NUCLEOTIDE SEQUENCE [LARGE SCALE GENOMIC DNA]</scope>
    <source>
        <strain evidence="1 2">NPDC020863</strain>
    </source>
</reference>
<evidence type="ECO:0000313" key="1">
    <source>
        <dbReference type="EMBL" id="MFK4270826.1"/>
    </source>
</evidence>
<dbReference type="Proteomes" id="UP001620295">
    <property type="component" value="Unassembled WGS sequence"/>
</dbReference>
<sequence>MRPLTLAECRAHAVQITAVALTTVAALTVVVCGSVDATGLRTEGNADHSRGTQTVTVDPVRASLVADTTQPMGR</sequence>
<accession>A0ABW8LY62</accession>
<dbReference type="EMBL" id="JBJDQH010000015">
    <property type="protein sequence ID" value="MFK4270826.1"/>
    <property type="molecule type" value="Genomic_DNA"/>
</dbReference>
<gene>
    <name evidence="1" type="ORF">ACI2L5_38755</name>
</gene>